<dbReference type="PRINTS" id="PR00032">
    <property type="entry name" value="HTHARAC"/>
</dbReference>
<keyword evidence="1" id="KW-0805">Transcription regulation</keyword>
<evidence type="ECO:0000313" key="6">
    <source>
        <dbReference type="EMBL" id="MBB6545945.1"/>
    </source>
</evidence>
<organism evidence="6 7">
    <name type="scientific">Nonomuraea rubra</name>
    <dbReference type="NCBI Taxonomy" id="46180"/>
    <lineage>
        <taxon>Bacteria</taxon>
        <taxon>Bacillati</taxon>
        <taxon>Actinomycetota</taxon>
        <taxon>Actinomycetes</taxon>
        <taxon>Streptosporangiales</taxon>
        <taxon>Streptosporangiaceae</taxon>
        <taxon>Nonomuraea</taxon>
    </lineage>
</organism>
<dbReference type="InterPro" id="IPR018062">
    <property type="entry name" value="HTH_AraC-typ_CS"/>
</dbReference>
<name>A0A7X0NM48_9ACTN</name>
<dbReference type="PROSITE" id="PS00041">
    <property type="entry name" value="HTH_ARAC_FAMILY_1"/>
    <property type="match status" value="1"/>
</dbReference>
<dbReference type="SUPFAM" id="SSF51215">
    <property type="entry name" value="Regulatory protein AraC"/>
    <property type="match status" value="1"/>
</dbReference>
<dbReference type="PANTHER" id="PTHR46796:SF2">
    <property type="entry name" value="TRANSCRIPTIONAL REGULATORY PROTEIN"/>
    <property type="match status" value="1"/>
</dbReference>
<dbReference type="GO" id="GO:0043565">
    <property type="term" value="F:sequence-specific DNA binding"/>
    <property type="evidence" value="ECO:0007669"/>
    <property type="project" value="InterPro"/>
</dbReference>
<accession>A0A7X0NM48</accession>
<protein>
    <submittedName>
        <fullName evidence="6">AraC family chemosensory pili system transcriptional regulator ChpD</fullName>
    </submittedName>
</protein>
<dbReference type="AlphaFoldDB" id="A0A7X0NM48"/>
<dbReference type="Gene3D" id="1.10.10.60">
    <property type="entry name" value="Homeodomain-like"/>
    <property type="match status" value="1"/>
</dbReference>
<reference evidence="6 7" key="1">
    <citation type="submission" date="2020-08" db="EMBL/GenBank/DDBJ databases">
        <title>Sequencing the genomes of 1000 actinobacteria strains.</title>
        <authorList>
            <person name="Klenk H.-P."/>
        </authorList>
    </citation>
    <scope>NUCLEOTIDE SEQUENCE [LARGE SCALE GENOMIC DNA]</scope>
    <source>
        <strain evidence="6 7">DSM 43768</strain>
    </source>
</reference>
<proteinExistence type="predicted"/>
<keyword evidence="3" id="KW-0010">Activator</keyword>
<comment type="caution">
    <text evidence="6">The sequence shown here is derived from an EMBL/GenBank/DDBJ whole genome shotgun (WGS) entry which is preliminary data.</text>
</comment>
<feature type="domain" description="HTH araC/xylS-type" evidence="5">
    <location>
        <begin position="176"/>
        <end position="273"/>
    </location>
</feature>
<evidence type="ECO:0000259" key="5">
    <source>
        <dbReference type="PROSITE" id="PS01124"/>
    </source>
</evidence>
<dbReference type="PROSITE" id="PS01124">
    <property type="entry name" value="HTH_ARAC_FAMILY_2"/>
    <property type="match status" value="1"/>
</dbReference>
<dbReference type="InterPro" id="IPR020449">
    <property type="entry name" value="Tscrpt_reg_AraC-type_HTH"/>
</dbReference>
<dbReference type="InterPro" id="IPR018060">
    <property type="entry name" value="HTH_AraC"/>
</dbReference>
<keyword evidence="7" id="KW-1185">Reference proteome</keyword>
<keyword evidence="4" id="KW-0804">Transcription</keyword>
<dbReference type="Pfam" id="PF12833">
    <property type="entry name" value="HTH_18"/>
    <property type="match status" value="1"/>
</dbReference>
<keyword evidence="2" id="KW-0238">DNA-binding</keyword>
<evidence type="ECO:0000256" key="1">
    <source>
        <dbReference type="ARBA" id="ARBA00023015"/>
    </source>
</evidence>
<dbReference type="PANTHER" id="PTHR46796">
    <property type="entry name" value="HTH-TYPE TRANSCRIPTIONAL ACTIVATOR RHAS-RELATED"/>
    <property type="match status" value="1"/>
</dbReference>
<evidence type="ECO:0000256" key="3">
    <source>
        <dbReference type="ARBA" id="ARBA00023159"/>
    </source>
</evidence>
<dbReference type="InterPro" id="IPR009057">
    <property type="entry name" value="Homeodomain-like_sf"/>
</dbReference>
<dbReference type="EMBL" id="JACHMI010000001">
    <property type="protein sequence ID" value="MBB6545945.1"/>
    <property type="molecule type" value="Genomic_DNA"/>
</dbReference>
<dbReference type="Pfam" id="PF02311">
    <property type="entry name" value="AraC_binding"/>
    <property type="match status" value="1"/>
</dbReference>
<dbReference type="RefSeq" id="WP_185100717.1">
    <property type="nucleotide sequence ID" value="NZ_BAAAXY010000274.1"/>
</dbReference>
<dbReference type="InterPro" id="IPR003313">
    <property type="entry name" value="AraC-bd"/>
</dbReference>
<dbReference type="InterPro" id="IPR037923">
    <property type="entry name" value="HTH-like"/>
</dbReference>
<dbReference type="GO" id="GO:0003700">
    <property type="term" value="F:DNA-binding transcription factor activity"/>
    <property type="evidence" value="ECO:0007669"/>
    <property type="project" value="InterPro"/>
</dbReference>
<dbReference type="Proteomes" id="UP000565579">
    <property type="component" value="Unassembled WGS sequence"/>
</dbReference>
<evidence type="ECO:0000313" key="7">
    <source>
        <dbReference type="Proteomes" id="UP000565579"/>
    </source>
</evidence>
<gene>
    <name evidence="6" type="ORF">HD593_000740</name>
</gene>
<dbReference type="InterPro" id="IPR050204">
    <property type="entry name" value="AraC_XylS_family_regulators"/>
</dbReference>
<dbReference type="SMART" id="SM00342">
    <property type="entry name" value="HTH_ARAC"/>
    <property type="match status" value="1"/>
</dbReference>
<evidence type="ECO:0000256" key="2">
    <source>
        <dbReference type="ARBA" id="ARBA00023125"/>
    </source>
</evidence>
<sequence>MQVRDVNGTQLAVVTPASGGFARHSHDEYVISVNVSGRERVRLDRASFEVDLDEVTAYNPGQVQSCTTRTGEGVAFTCVSWYVPPGVVGGLVGGAAPDFSRPVVRAPQLRRELLRAARHLAVTGGDPSGSDCLGGGEVLALVEERLTLVLLRLLDLAAPGLARRSPGPEPGDARIAAVLERLRDDLSSAPRLADLAGEAGMSREHLVRSFTRATGCPPYAWHLQARLAEGRRRLRGGLAVAEVAHGLGFADQAHFHRHFTAAYAITPGRYRAINI</sequence>
<dbReference type="SUPFAM" id="SSF46689">
    <property type="entry name" value="Homeodomain-like"/>
    <property type="match status" value="2"/>
</dbReference>
<evidence type="ECO:0000256" key="4">
    <source>
        <dbReference type="ARBA" id="ARBA00023163"/>
    </source>
</evidence>